<evidence type="ECO:0000313" key="2">
    <source>
        <dbReference type="Proteomes" id="UP000515146"/>
    </source>
</evidence>
<keyword evidence="1" id="KW-0677">Repeat</keyword>
<dbReference type="InterPro" id="IPR000408">
    <property type="entry name" value="Reg_chr_condens"/>
</dbReference>
<gene>
    <name evidence="3" type="primary">LOC113792298</name>
</gene>
<dbReference type="InterPro" id="IPR051210">
    <property type="entry name" value="Ub_ligase/GEF_domain"/>
</dbReference>
<dbReference type="PANTHER" id="PTHR22870:SF408">
    <property type="entry name" value="OS09G0560450 PROTEIN"/>
    <property type="match status" value="1"/>
</dbReference>
<organism evidence="2 3">
    <name type="scientific">Dermatophagoides pteronyssinus</name>
    <name type="common">European house dust mite</name>
    <dbReference type="NCBI Taxonomy" id="6956"/>
    <lineage>
        <taxon>Eukaryota</taxon>
        <taxon>Metazoa</taxon>
        <taxon>Ecdysozoa</taxon>
        <taxon>Arthropoda</taxon>
        <taxon>Chelicerata</taxon>
        <taxon>Arachnida</taxon>
        <taxon>Acari</taxon>
        <taxon>Acariformes</taxon>
        <taxon>Sarcoptiformes</taxon>
        <taxon>Astigmata</taxon>
        <taxon>Psoroptidia</taxon>
        <taxon>Analgoidea</taxon>
        <taxon>Pyroglyphidae</taxon>
        <taxon>Dermatophagoidinae</taxon>
        <taxon>Dermatophagoides</taxon>
    </lineage>
</organism>
<dbReference type="Gene3D" id="2.130.10.30">
    <property type="entry name" value="Regulator of chromosome condensation 1/beta-lactamase-inhibitor protein II"/>
    <property type="match status" value="1"/>
</dbReference>
<dbReference type="InParanoid" id="A0A6P6XY83"/>
<dbReference type="PANTHER" id="PTHR22870">
    <property type="entry name" value="REGULATOR OF CHROMOSOME CONDENSATION"/>
    <property type="match status" value="1"/>
</dbReference>
<dbReference type="Proteomes" id="UP000515146">
    <property type="component" value="Unplaced"/>
</dbReference>
<dbReference type="SUPFAM" id="SSF50985">
    <property type="entry name" value="RCC1/BLIP-II"/>
    <property type="match status" value="1"/>
</dbReference>
<reference evidence="3" key="1">
    <citation type="submission" date="2025-08" db="UniProtKB">
        <authorList>
            <consortium name="RefSeq"/>
        </authorList>
    </citation>
    <scope>IDENTIFICATION</scope>
    <source>
        <strain evidence="3">Airmid</strain>
    </source>
</reference>
<sequence length="207" mass="23139">MKIIPTDTWVDIGLFQNDLKDIDPEFIPNIVSVFKISSHDSDMGFLFITNNNATYAYGEEICKWLSLQHNPKQPQQIDILNGKKIIQANSGYNFVVVLTDDGRVYLASGDSNWQTNNTFRLISIGNDRFEMIACGQHHLLLLQQEGTVFALGENEYGQLTGNLPESYDELVDTGLNNVKIIACGVNIALLLPIRMKFIPGAGIRMDS</sequence>
<dbReference type="AlphaFoldDB" id="A0A6P6XY83"/>
<evidence type="ECO:0000256" key="1">
    <source>
        <dbReference type="ARBA" id="ARBA00022737"/>
    </source>
</evidence>
<protein>
    <submittedName>
        <fullName evidence="3">RCC1 and BTB domain-containing protein 2-like</fullName>
    </submittedName>
</protein>
<dbReference type="KEGG" id="dpte:113792298"/>
<accession>A0A6P6XY83</accession>
<dbReference type="InterPro" id="IPR009091">
    <property type="entry name" value="RCC1/BLIP-II"/>
</dbReference>
<dbReference type="OrthoDB" id="10256179at2759"/>
<name>A0A6P6XY83_DERPT</name>
<keyword evidence="2" id="KW-1185">Reference proteome</keyword>
<evidence type="ECO:0000313" key="3">
    <source>
        <dbReference type="RefSeq" id="XP_027198015.1"/>
    </source>
</evidence>
<dbReference type="RefSeq" id="XP_027198015.1">
    <property type="nucleotide sequence ID" value="XM_027342214.1"/>
</dbReference>
<dbReference type="PROSITE" id="PS00626">
    <property type="entry name" value="RCC1_2"/>
    <property type="match status" value="1"/>
</dbReference>
<proteinExistence type="predicted"/>